<keyword evidence="3" id="KW-1185">Reference proteome</keyword>
<gene>
    <name evidence="2" type="ORF">B0I18_102174</name>
</gene>
<dbReference type="InterPro" id="IPR046232">
    <property type="entry name" value="DUF6265"/>
</dbReference>
<sequence>MYNFKPLAWRNFAGNDINMKAKLFTMIGLCAALVAGARPPQHNGMNDLQWLAGIWENKTPRGSIYESWQKTNDSVMTGRSYRLKDGDTLVFEEIRIVSEQGQLFYIPVVKNQNGGQPVRFRLVSASDSGMVFENPQHDFPQRITYNRTGSDALVAAISGKVAGKERKQQFPMKKIQ</sequence>
<organism evidence="2 3">
    <name type="scientific">Taibaiella chishuiensis</name>
    <dbReference type="NCBI Taxonomy" id="1434707"/>
    <lineage>
        <taxon>Bacteria</taxon>
        <taxon>Pseudomonadati</taxon>
        <taxon>Bacteroidota</taxon>
        <taxon>Chitinophagia</taxon>
        <taxon>Chitinophagales</taxon>
        <taxon>Chitinophagaceae</taxon>
        <taxon>Taibaiella</taxon>
    </lineage>
</organism>
<dbReference type="Proteomes" id="UP000240572">
    <property type="component" value="Unassembled WGS sequence"/>
</dbReference>
<evidence type="ECO:0000259" key="1">
    <source>
        <dbReference type="Pfam" id="PF19780"/>
    </source>
</evidence>
<evidence type="ECO:0000313" key="2">
    <source>
        <dbReference type="EMBL" id="PSK93204.1"/>
    </source>
</evidence>
<dbReference type="Pfam" id="PF19780">
    <property type="entry name" value="DUF6265"/>
    <property type="match status" value="1"/>
</dbReference>
<dbReference type="EMBL" id="PYGD01000002">
    <property type="protein sequence ID" value="PSK93204.1"/>
    <property type="molecule type" value="Genomic_DNA"/>
</dbReference>
<dbReference type="AlphaFoldDB" id="A0A2P8D7L5"/>
<comment type="caution">
    <text evidence="2">The sequence shown here is derived from an EMBL/GenBank/DDBJ whole genome shotgun (WGS) entry which is preliminary data.</text>
</comment>
<reference evidence="2 3" key="1">
    <citation type="submission" date="2018-03" db="EMBL/GenBank/DDBJ databases">
        <title>Genomic Encyclopedia of Type Strains, Phase III (KMG-III): the genomes of soil and plant-associated and newly described type strains.</title>
        <authorList>
            <person name="Whitman W."/>
        </authorList>
    </citation>
    <scope>NUCLEOTIDE SEQUENCE [LARGE SCALE GENOMIC DNA]</scope>
    <source>
        <strain evidence="2 3">CGMCC 1.12700</strain>
    </source>
</reference>
<accession>A0A2P8D7L5</accession>
<protein>
    <recommendedName>
        <fullName evidence="1">DUF6265 domain-containing protein</fullName>
    </recommendedName>
</protein>
<proteinExistence type="predicted"/>
<name>A0A2P8D7L5_9BACT</name>
<evidence type="ECO:0000313" key="3">
    <source>
        <dbReference type="Proteomes" id="UP000240572"/>
    </source>
</evidence>
<feature type="domain" description="DUF6265" evidence="1">
    <location>
        <begin position="49"/>
        <end position="158"/>
    </location>
</feature>